<dbReference type="AlphaFoldDB" id="A0A504XUH4"/>
<accession>A0A504XUH4</accession>
<evidence type="ECO:0000256" key="1">
    <source>
        <dbReference type="SAM" id="MobiDB-lite"/>
    </source>
</evidence>
<comment type="caution">
    <text evidence="2">The sequence shown here is derived from an EMBL/GenBank/DDBJ whole genome shotgun (WGS) entry which is preliminary data.</text>
</comment>
<dbReference type="OrthoDB" id="6287100at2759"/>
<organism evidence="2 3">
    <name type="scientific">Fasciola gigantica</name>
    <name type="common">Giant liver fluke</name>
    <dbReference type="NCBI Taxonomy" id="46835"/>
    <lineage>
        <taxon>Eukaryota</taxon>
        <taxon>Metazoa</taxon>
        <taxon>Spiralia</taxon>
        <taxon>Lophotrochozoa</taxon>
        <taxon>Platyhelminthes</taxon>
        <taxon>Trematoda</taxon>
        <taxon>Digenea</taxon>
        <taxon>Plagiorchiida</taxon>
        <taxon>Echinostomata</taxon>
        <taxon>Echinostomatoidea</taxon>
        <taxon>Fasciolidae</taxon>
        <taxon>Fasciola</taxon>
    </lineage>
</organism>
<name>A0A504XUH4_FASGI</name>
<reference evidence="2 3" key="1">
    <citation type="submission" date="2019-04" db="EMBL/GenBank/DDBJ databases">
        <title>Annotation for the trematode Fasciola gigantica.</title>
        <authorList>
            <person name="Choi Y.-J."/>
        </authorList>
    </citation>
    <scope>NUCLEOTIDE SEQUENCE [LARGE SCALE GENOMIC DNA]</scope>
    <source>
        <strain evidence="2">Uganda_cow_1</strain>
    </source>
</reference>
<evidence type="ECO:0000313" key="2">
    <source>
        <dbReference type="EMBL" id="TPP49700.1"/>
    </source>
</evidence>
<feature type="compositionally biased region" description="Basic and acidic residues" evidence="1">
    <location>
        <begin position="471"/>
        <end position="500"/>
    </location>
</feature>
<proteinExistence type="predicted"/>
<feature type="compositionally biased region" description="Basic and acidic residues" evidence="1">
    <location>
        <begin position="446"/>
        <end position="462"/>
    </location>
</feature>
<sequence>MTIQVHSNFLLFRGKYSTLTVALLGLPTLPLNPTLHHGTNLSVPPPQLSVSSANPCVSLEAVSSDYQQVSTSEKLNLTKLHGSASKDEVPQDIDYEEISSNEELFSEIDENDIVDDGQQTTDLLNTVEPVFNRLQWRFNPWNAIDTISIYKRQRITDPCMTLFEMHRQFLDHSDRNESRTTVSGDPEEAFPFIPSHQSVEQTGQSVALLPSADEWSQASTSAQFLLAAAEKFSHSDVVFDQMWVEAMENMDLHLAIGLAFLYHTDKNAFNMVCEALIFWVYTGLDMSAALRHSNSAYILRHLMAGVNLAGLVTGTTSQPLAWSLLHPAGSSETDPTLLQWNSPALGVLQVYQPPWTVYTWPPFKSVIGFSFSITIVLIYESLPFLPILKVQRRLLDLLESPLVTTPLRLAICRALDQTVRLPTGLDAFLGRECRTQSQDDVDFDLTDERESKSNSDRYKSEVVDSFGEQGEEQKSQEITKKDEAEYKPEIDVHMGNKDPLMDAYDQTDSKKRTPYQRFLLLVCSTKVSAAVV</sequence>
<evidence type="ECO:0000313" key="3">
    <source>
        <dbReference type="Proteomes" id="UP000316759"/>
    </source>
</evidence>
<protein>
    <submittedName>
        <fullName evidence="2">Uncharacterized protein</fullName>
    </submittedName>
</protein>
<dbReference type="Proteomes" id="UP000316759">
    <property type="component" value="Unassembled WGS sequence"/>
</dbReference>
<dbReference type="EMBL" id="SUNJ01015608">
    <property type="protein sequence ID" value="TPP49700.1"/>
    <property type="molecule type" value="Genomic_DNA"/>
</dbReference>
<feature type="region of interest" description="Disordered" evidence="1">
    <location>
        <begin position="441"/>
        <end position="508"/>
    </location>
</feature>
<keyword evidence="3" id="KW-1185">Reference proteome</keyword>
<gene>
    <name evidence="2" type="ORF">FGIG_11760</name>
</gene>